<keyword evidence="4" id="KW-1185">Reference proteome</keyword>
<evidence type="ECO:0000259" key="3">
    <source>
        <dbReference type="Pfam" id="PF08393"/>
    </source>
</evidence>
<dbReference type="Gene3D" id="1.20.920.20">
    <property type="match status" value="1"/>
</dbReference>
<dbReference type="WBParaSite" id="L893_g1472.t1">
    <property type="protein sequence ID" value="L893_g1472.t1"/>
    <property type="gene ID" value="L893_g1472"/>
</dbReference>
<feature type="region of interest" description="Disordered" evidence="2">
    <location>
        <begin position="2220"/>
        <end position="2317"/>
    </location>
</feature>
<proteinExistence type="predicted"/>
<dbReference type="InterPro" id="IPR013602">
    <property type="entry name" value="Dynein_heavy_linker"/>
</dbReference>
<protein>
    <submittedName>
        <fullName evidence="5">DHC_N2 domain-containing protein</fullName>
    </submittedName>
</protein>
<feature type="domain" description="Dynein heavy chain linker" evidence="3">
    <location>
        <begin position="613"/>
        <end position="1009"/>
    </location>
</feature>
<dbReference type="InterPro" id="IPR042228">
    <property type="entry name" value="Dynein_linker_3"/>
</dbReference>
<feature type="region of interest" description="Disordered" evidence="2">
    <location>
        <begin position="1130"/>
        <end position="1173"/>
    </location>
</feature>
<organism evidence="4 5">
    <name type="scientific">Steinernema glaseri</name>
    <dbReference type="NCBI Taxonomy" id="37863"/>
    <lineage>
        <taxon>Eukaryota</taxon>
        <taxon>Metazoa</taxon>
        <taxon>Ecdysozoa</taxon>
        <taxon>Nematoda</taxon>
        <taxon>Chromadorea</taxon>
        <taxon>Rhabditida</taxon>
        <taxon>Tylenchina</taxon>
        <taxon>Panagrolaimomorpha</taxon>
        <taxon>Strongyloidoidea</taxon>
        <taxon>Steinernematidae</taxon>
        <taxon>Steinernema</taxon>
    </lineage>
</organism>
<dbReference type="Gene3D" id="1.20.920.30">
    <property type="match status" value="1"/>
</dbReference>
<feature type="compositionally biased region" description="Basic and acidic residues" evidence="2">
    <location>
        <begin position="157"/>
        <end position="178"/>
    </location>
</feature>
<feature type="compositionally biased region" description="Low complexity" evidence="2">
    <location>
        <begin position="1230"/>
        <end position="1239"/>
    </location>
</feature>
<reference evidence="5" key="1">
    <citation type="submission" date="2016-11" db="UniProtKB">
        <authorList>
            <consortium name="WormBaseParasite"/>
        </authorList>
    </citation>
    <scope>IDENTIFICATION</scope>
</reference>
<dbReference type="Gene3D" id="1.20.140.100">
    <property type="entry name" value="Dynein heavy chain, N-terminal domain 2"/>
    <property type="match status" value="1"/>
</dbReference>
<dbReference type="GO" id="GO:0007018">
    <property type="term" value="P:microtubule-based movement"/>
    <property type="evidence" value="ECO:0007669"/>
    <property type="project" value="InterPro"/>
</dbReference>
<dbReference type="PANTHER" id="PTHR45703:SF36">
    <property type="entry name" value="DYNEIN HEAVY CHAIN, CYTOPLASMIC"/>
    <property type="match status" value="1"/>
</dbReference>
<dbReference type="InterPro" id="IPR026983">
    <property type="entry name" value="DHC"/>
</dbReference>
<dbReference type="GO" id="GO:0030286">
    <property type="term" value="C:dynein complex"/>
    <property type="evidence" value="ECO:0007669"/>
    <property type="project" value="InterPro"/>
</dbReference>
<feature type="region of interest" description="Disordered" evidence="2">
    <location>
        <begin position="157"/>
        <end position="184"/>
    </location>
</feature>
<keyword evidence="1" id="KW-0175">Coiled coil</keyword>
<dbReference type="Proteomes" id="UP000095287">
    <property type="component" value="Unplaced"/>
</dbReference>
<feature type="coiled-coil region" evidence="1">
    <location>
        <begin position="2425"/>
        <end position="2525"/>
    </location>
</feature>
<feature type="compositionally biased region" description="Basic and acidic residues" evidence="2">
    <location>
        <begin position="2265"/>
        <end position="2290"/>
    </location>
</feature>
<feature type="compositionally biased region" description="Basic and acidic residues" evidence="2">
    <location>
        <begin position="2299"/>
        <end position="2312"/>
    </location>
</feature>
<feature type="region of interest" description="Disordered" evidence="2">
    <location>
        <begin position="1640"/>
        <end position="1662"/>
    </location>
</feature>
<dbReference type="InterPro" id="IPR042222">
    <property type="entry name" value="Dynein_2_N"/>
</dbReference>
<evidence type="ECO:0000256" key="1">
    <source>
        <dbReference type="SAM" id="Coils"/>
    </source>
</evidence>
<dbReference type="Pfam" id="PF08393">
    <property type="entry name" value="DHC_N2"/>
    <property type="match status" value="1"/>
</dbReference>
<feature type="compositionally biased region" description="Basic residues" evidence="2">
    <location>
        <begin position="2236"/>
        <end position="2245"/>
    </location>
</feature>
<name>A0A1I7YBS6_9BILA</name>
<dbReference type="GO" id="GO:0051959">
    <property type="term" value="F:dynein light intermediate chain binding"/>
    <property type="evidence" value="ECO:0007669"/>
    <property type="project" value="InterPro"/>
</dbReference>
<evidence type="ECO:0000256" key="2">
    <source>
        <dbReference type="SAM" id="MobiDB-lite"/>
    </source>
</evidence>
<evidence type="ECO:0000313" key="5">
    <source>
        <dbReference type="WBParaSite" id="L893_g1472.t1"/>
    </source>
</evidence>
<dbReference type="GO" id="GO:0045505">
    <property type="term" value="F:dynein intermediate chain binding"/>
    <property type="evidence" value="ECO:0007669"/>
    <property type="project" value="InterPro"/>
</dbReference>
<evidence type="ECO:0000313" key="4">
    <source>
        <dbReference type="Proteomes" id="UP000095287"/>
    </source>
</evidence>
<dbReference type="Gene3D" id="1.10.287.2620">
    <property type="match status" value="1"/>
</dbReference>
<feature type="region of interest" description="Disordered" evidence="2">
    <location>
        <begin position="1206"/>
        <end position="1247"/>
    </location>
</feature>
<accession>A0A1I7YBS6</accession>
<dbReference type="InterPro" id="IPR027417">
    <property type="entry name" value="P-loop_NTPase"/>
</dbReference>
<dbReference type="Gene3D" id="3.20.180.20">
    <property type="entry name" value="Dynein heavy chain, N-terminal domain 2"/>
    <property type="match status" value="1"/>
</dbReference>
<dbReference type="Gene3D" id="3.40.50.300">
    <property type="entry name" value="P-loop containing nucleotide triphosphate hydrolases"/>
    <property type="match status" value="1"/>
</dbReference>
<dbReference type="PANTHER" id="PTHR45703">
    <property type="entry name" value="DYNEIN HEAVY CHAIN"/>
    <property type="match status" value="1"/>
</dbReference>
<sequence length="2771" mass="312103">MEGRLNPKRRYGSDHQRCLTHEFYGKYSRTVYVTHPLPPLDPDAKERSLRRRRHGVQRDFFYWHADLERKRKKQARANLEDDFGFARTWFQLVQEFPLEFPPPHRSRHDSVAKKVCEECAEWVAASLRMAILKERAGRYGSEEAKWARKIRVREGFAPRGDETERGHRHLQSDAHPDPGAHGAEGQSALRVAEGLLRGRRHHRRAPSLPLLADQRLLRRTGPNVSGRRPRLGTVDARLIPLLATSEQQQRQVETALQQECTKIAFDAIRLYVDTIKREIGLVKVECRIVGNKLAIPVERIAEDIKAPILEACGSDRVVLTSDAVDELLEECALFVEAQLDVDDLSRLPLVTQFNRLVFHGKLPASMHDAQLLDFVRSSRQYLFRLQRVPKMISRAVFVVDMAPVWDTLRERASRIIEECSERIAGHLKGKLRDIYEDFFRFGKIVNFRSMDPVAMLSNRAQVMKLSKEFLPKAVTGLLRAIDKMLVFAQAIQFDSSDYELVIEVAALRVAVPRQLADHAAFFERRAHVFKQFVRSRAAGVEKQIQEITERLKKTLVFFDPKAAAGYLDEVRTLRPDVQKTADLVATLNQFEEVLGMPKTDDGDVCRQARSLAEMETLFEWTTRFYDLQREFLESSRRGANVVQGRSFVEQFAEVLRAASERIEKLKPLRHFLVQVSAEVDALREKFDIVEVVGHEALMERHWRKMSDVCGFEMAQFASATVAQICELRLERFLGALKQIAYSAEREAAVLEQIQNIYAFWEEATFVMEKNDDLWAIRFPTNLDSLRRKARVHAERMRGFEEPIDTVMADVRTNMRRWIGLLEELHGLLAEWSRLLGRWLRFAPLLEGGAEGALREEFAEFRKCAKQWRLFDRVVEKQPVVMRIVEQKHASCWLRSVSGHLDAMLQGIEAFFEAVKRRNPRLCLLSDGDLLKILSKTSLERRLEVLRRECFPLTRELRLSASDSLEVVTFDGELVELPEVPRESLEDGDVVRVLQKVERAVDAHLNKELEALIESQDLSAASRLLQNLYECCVPGGGDAPLVYRQKVGLTTLDALYIVAGPPRPLLPEELYRLRAPPPRLLRQLLSSASGRRLRQEVGVVSGAREPRLRAGQSTPCQADDARPFLLRPLRQLPPAPTEEGTVSLEDPSLTTPGDGPCGRGRAPKLGPLRAGERGPALARPFPRLLLHSMTRGVLEDTETEKTTFLAEALGGSESERSGNRITISPSGLDVSTGSTPGTRRSSMRRRRSTLKQKSFAESVLQLFIEGARSFPCVACVGAVSKTTLAEAMDASGAVVGRLCPIHTLLLLQLTWVYFDAFTQNQIVAADTEFAAGTGGFLLRTLKASTRPEASPAPSERSTERRFSLGPLRYVVFHGHRRFFEHFSFVGSLFCSEGADSFPYAFMTLPDGSNFYAAPNVRFVLCVPESDVSPKKAPFDSSFQALITEWLSRFDIRTISLETRPEKSLQERWTDFRGSLRALLKDPDFEKVVVDCFEKILLPLFDSVPKSPLAEVPLFFALCKEGLLEALPFAFPSNCFELFRSKLCATVVNWLVLFADDAVVNAEATALVAEADRGAAYSAKLPDRPSEWKLSRMDFGRWVRWTDEPTVFSNTKKDLPLGEVFLGRLPRLRPLLALRPLASRHDAEEVPRDAPRSESEASLGESKKETRDELLQVLIIEDVRFDDALTPLLEMFLDQSLVMERGTPVRWKTNVQLILVMETTEFERSRRRELFAGNVAVVPVKPTTDTDAILVLEQLFEWNLAVKTFSSEYQTILGPMADASVRLIRKLEMDLWPTMVRLAKGFMFAFSVNVPDVVSMIRLWAHEVLRVMVDPLGSRRRREALEALRTELVSTLDTSVDALFEFLGDRRLDGGETPHNGGTVAEETERLGALLYSELLTADSIDGLGYYAVGDRSALNRAVENVIYESSRSHGDARLDVAVTDVVSDHCQRLMRVLRQSAEHAAVVGGRGVSRSVCLDVAAAGAFGQLLHAHWDFGSAEAAEASWKATIVEALPLLARSNHPLMVVVKLDSQDAPTQGIEHCVATLRRWLQRASLEELLSDLAVLGLGPTILESEKQLTAAMQSSGLRLPGQRLSSLLPLDALKDVAVLRRSLSARLLDLLHFVFVADLPLVPLFRWCTIDYYPTMSCATLKEMLAKILSEAEVEDRDRVERLLRELHSRAQKVLRVRRDAAALQLFALFTRTFNRKKQLRAFASPRLSDLLQIPGEPTTAPGGLLPHSLRGRSSGHARRTSELQGARASTRPGRRGASRVEEGAERDRRQARTLRFEDRHRGGDAAGLGEGARPEREEGGRRLEGPDEGVLLGDVAGDQALRRAAQEVRDAGEALARRQVLRGGERNTLETWTQSTPLLRGSELLDRISEFAVESVSPETLKKLKRYTENREFRVPKLEPESPVAAHLCEWLFATIALVNARESVREASEAVTHLRKEIGEKTVHFDFFRSERKRLLELKARLEDTIARMDERVDNTRRVLDYRNRSARIAEALKEVIERWRREEHEAEKQQETLTGNCALLAVAHVFCLSENFERSLKVGVECKAALREAAFPYEDRVSRRSFYLLDYFRSTSIHRRWPLVAIQDPRLSLSRAVNLLFRSCATISWKSASVNGAITTALKTGSTLVVEDFDGVVPRALLPVLLREVVFENDQATMKTPLGISAPVHEGFRLFFETNLTPVDISSSALEALQLVVLSSRDDLPVDEEGAKETFVEEAERPGNVFLLKTLSECAATEILGSADISEHLCAQAKALQEGIPGGASE</sequence>